<evidence type="ECO:0000313" key="4">
    <source>
        <dbReference type="Proteomes" id="UP000031671"/>
    </source>
</evidence>
<protein>
    <submittedName>
        <fullName evidence="1">AttE component of attEFGH ABC transport system</fullName>
    </submittedName>
</protein>
<gene>
    <name evidence="1" type="ORF">JCM19231_3645</name>
    <name evidence="2" type="ORF">JCM19232_3914</name>
</gene>
<reference evidence="3 4" key="3">
    <citation type="submission" date="2015-01" db="EMBL/GenBank/DDBJ databases">
        <authorList>
            <consortium name="NBRP consortium"/>
            <person name="Sawabe T."/>
            <person name="Meirelles P."/>
            <person name="Feng G."/>
            <person name="Sayaka M."/>
            <person name="Hattori M."/>
            <person name="Ohkuma M."/>
        </authorList>
    </citation>
    <scope>NUCLEOTIDE SEQUENCE [LARGE SCALE GENOMIC DNA]</scope>
    <source>
        <strain evidence="4">JCM 19231</strain>
        <strain evidence="1">JCM19231</strain>
        <strain evidence="2 3">JCM19232</strain>
    </source>
</reference>
<evidence type="ECO:0000313" key="1">
    <source>
        <dbReference type="EMBL" id="GAM54125.1"/>
    </source>
</evidence>
<reference evidence="1 4" key="1">
    <citation type="submission" date="2015-01" db="EMBL/GenBank/DDBJ databases">
        <title>Vibrio sp. C1 JCM 19231 whole genome shotgun sequence.</title>
        <authorList>
            <person name="Sawabe T."/>
            <person name="Meirelles P."/>
            <person name="Feng G."/>
            <person name="Sayaka M."/>
            <person name="Hattori M."/>
            <person name="Ohkuma M."/>
        </authorList>
    </citation>
    <scope>NUCLEOTIDE SEQUENCE [LARGE SCALE GENOMIC DNA]</scope>
    <source>
        <strain evidence="4">JCM 19231</strain>
        <strain evidence="1">JCM19231</strain>
    </source>
</reference>
<sequence>MADEPTGNLDQKSGLEVMKLLTEIAAEGNTSILLVTHSLECAEFMHSRFHLANGQLNAST</sequence>
<dbReference type="AlphaFoldDB" id="A0A0B8NH76"/>
<dbReference type="Proteomes" id="UP000031670">
    <property type="component" value="Unassembled WGS sequence"/>
</dbReference>
<evidence type="ECO:0000313" key="3">
    <source>
        <dbReference type="Proteomes" id="UP000031670"/>
    </source>
</evidence>
<dbReference type="InterPro" id="IPR027417">
    <property type="entry name" value="P-loop_NTPase"/>
</dbReference>
<dbReference type="EMBL" id="BBSA01000002">
    <property type="protein sequence ID" value="GAM60972.1"/>
    <property type="molecule type" value="Genomic_DNA"/>
</dbReference>
<name>A0A0B8NH76_9VIBR</name>
<reference evidence="2 3" key="2">
    <citation type="submission" date="2015-01" db="EMBL/GenBank/DDBJ databases">
        <title>Vibrio sp. C5 JCM 19232 whole genome shotgun sequence.</title>
        <authorList>
            <person name="Sawabe T."/>
            <person name="Meirelles P."/>
            <person name="Feng G."/>
            <person name="Sayaka M."/>
            <person name="Hattori M."/>
            <person name="Ohkuma M."/>
        </authorList>
    </citation>
    <scope>NUCLEOTIDE SEQUENCE [LARGE SCALE GENOMIC DNA]</scope>
    <source>
        <strain evidence="2 3">JCM19232</strain>
    </source>
</reference>
<accession>A0A0B8P8U8</accession>
<organism evidence="1 4">
    <name type="scientific">Vibrio ishigakensis</name>
    <dbReference type="NCBI Taxonomy" id="1481914"/>
    <lineage>
        <taxon>Bacteria</taxon>
        <taxon>Pseudomonadati</taxon>
        <taxon>Pseudomonadota</taxon>
        <taxon>Gammaproteobacteria</taxon>
        <taxon>Vibrionales</taxon>
        <taxon>Vibrionaceae</taxon>
        <taxon>Vibrio</taxon>
    </lineage>
</organism>
<accession>A0A0B8NH76</accession>
<keyword evidence="4" id="KW-1185">Reference proteome</keyword>
<comment type="caution">
    <text evidence="1">The sequence shown here is derived from an EMBL/GenBank/DDBJ whole genome shotgun (WGS) entry which is preliminary data.</text>
</comment>
<proteinExistence type="predicted"/>
<dbReference type="EMBL" id="BBRZ01000001">
    <property type="protein sequence ID" value="GAM54125.1"/>
    <property type="molecule type" value="Genomic_DNA"/>
</dbReference>
<evidence type="ECO:0000313" key="2">
    <source>
        <dbReference type="EMBL" id="GAM60972.1"/>
    </source>
</evidence>
<dbReference type="Proteomes" id="UP000031671">
    <property type="component" value="Unassembled WGS sequence"/>
</dbReference>
<dbReference type="SUPFAM" id="SSF52540">
    <property type="entry name" value="P-loop containing nucleoside triphosphate hydrolases"/>
    <property type="match status" value="1"/>
</dbReference>
<dbReference type="Gene3D" id="3.40.50.300">
    <property type="entry name" value="P-loop containing nucleotide triphosphate hydrolases"/>
    <property type="match status" value="1"/>
</dbReference>